<dbReference type="OrthoDB" id="8952830at2759"/>
<proteinExistence type="predicted"/>
<dbReference type="Pfam" id="PF10608">
    <property type="entry name" value="MAGUK_N_PEST"/>
    <property type="match status" value="1"/>
</dbReference>
<dbReference type="EMBL" id="VCAZ01000003">
    <property type="protein sequence ID" value="TSK16155.1"/>
    <property type="molecule type" value="Genomic_DNA"/>
</dbReference>
<accession>A0A556TJX6</accession>
<dbReference type="AlphaFoldDB" id="A0A556TJX6"/>
<dbReference type="Proteomes" id="UP000319801">
    <property type="component" value="Unassembled WGS sequence"/>
</dbReference>
<dbReference type="InterPro" id="IPR019590">
    <property type="entry name" value="DLG1_PEST_dom"/>
</dbReference>
<evidence type="ECO:0000313" key="3">
    <source>
        <dbReference type="Proteomes" id="UP000319801"/>
    </source>
</evidence>
<reference evidence="2 3" key="1">
    <citation type="journal article" date="2019" name="Genome Biol. Evol.">
        <title>Whole-Genome Sequencing of the Giant Devil Catfish, Bagarius yarrelli.</title>
        <authorList>
            <person name="Jiang W."/>
            <person name="Lv Y."/>
            <person name="Cheng L."/>
            <person name="Yang K."/>
            <person name="Chao B."/>
            <person name="Wang X."/>
            <person name="Li Y."/>
            <person name="Pan X."/>
            <person name="You X."/>
            <person name="Zhang Y."/>
            <person name="Yang J."/>
            <person name="Li J."/>
            <person name="Zhang X."/>
            <person name="Liu S."/>
            <person name="Sun C."/>
            <person name="Yang J."/>
            <person name="Shi Q."/>
        </authorList>
    </citation>
    <scope>NUCLEOTIDE SEQUENCE [LARGE SCALE GENOMIC DNA]</scope>
    <source>
        <strain evidence="2">JWS20170419001</strain>
        <tissue evidence="2">Muscle</tissue>
    </source>
</reference>
<evidence type="ECO:0000313" key="2">
    <source>
        <dbReference type="EMBL" id="TSK16155.1"/>
    </source>
</evidence>
<gene>
    <name evidence="2" type="ORF">Baya_1026</name>
</gene>
<name>A0A556TJX6_BAGYA</name>
<sequence length="185" mass="19828">MSVHLAGQQSRCLEIHTTGGDSPCECGYPVSPAPAVPTMPRQRARLTASRSDGSWRSPSRNMMLRTKGGSCDLCWSECGCAQHGWRESYQASPAPIIVNTDTLESVPYIVEGFEIAHHITLSLGIFRERAGDDKHQHLGDCGGGVPDPRVSDITRGSEATFQTAEGYLKQAAAYLQAAGLPGRSG</sequence>
<evidence type="ECO:0000259" key="1">
    <source>
        <dbReference type="Pfam" id="PF10608"/>
    </source>
</evidence>
<comment type="caution">
    <text evidence="2">The sequence shown here is derived from an EMBL/GenBank/DDBJ whole genome shotgun (WGS) entry which is preliminary data.</text>
</comment>
<protein>
    <recommendedName>
        <fullName evidence="1">Disks large homologue 1 N-terminal PEST domain-containing protein</fullName>
    </recommendedName>
</protein>
<feature type="domain" description="Disks large homologue 1 N-terminal PEST" evidence="1">
    <location>
        <begin position="81"/>
        <end position="112"/>
    </location>
</feature>
<organism evidence="2 3">
    <name type="scientific">Bagarius yarrelli</name>
    <name type="common">Goonch</name>
    <name type="synonym">Bagrus yarrelli</name>
    <dbReference type="NCBI Taxonomy" id="175774"/>
    <lineage>
        <taxon>Eukaryota</taxon>
        <taxon>Metazoa</taxon>
        <taxon>Chordata</taxon>
        <taxon>Craniata</taxon>
        <taxon>Vertebrata</taxon>
        <taxon>Euteleostomi</taxon>
        <taxon>Actinopterygii</taxon>
        <taxon>Neopterygii</taxon>
        <taxon>Teleostei</taxon>
        <taxon>Ostariophysi</taxon>
        <taxon>Siluriformes</taxon>
        <taxon>Sisoridae</taxon>
        <taxon>Sisorinae</taxon>
        <taxon>Bagarius</taxon>
    </lineage>
</organism>
<keyword evidence="3" id="KW-1185">Reference proteome</keyword>